<dbReference type="PIRSF" id="PIRSF010219">
    <property type="entry name" value="UCP010219"/>
    <property type="match status" value="1"/>
</dbReference>
<keyword evidence="1" id="KW-0812">Transmembrane</keyword>
<organism evidence="2 3">
    <name type="scientific">Corynebacterium pyruviciproducens ATCC BAA-1742</name>
    <dbReference type="NCBI Taxonomy" id="1125779"/>
    <lineage>
        <taxon>Bacteria</taxon>
        <taxon>Bacillati</taxon>
        <taxon>Actinomycetota</taxon>
        <taxon>Actinomycetes</taxon>
        <taxon>Mycobacteriales</taxon>
        <taxon>Corynebacteriaceae</taxon>
        <taxon>Corynebacterium</taxon>
    </lineage>
</organism>
<dbReference type="PATRIC" id="fig|1125779.3.peg.720"/>
<keyword evidence="1" id="KW-0472">Membrane</keyword>
<feature type="transmembrane region" description="Helical" evidence="1">
    <location>
        <begin position="119"/>
        <end position="140"/>
    </location>
</feature>
<feature type="transmembrane region" description="Helical" evidence="1">
    <location>
        <begin position="95"/>
        <end position="113"/>
    </location>
</feature>
<feature type="transmembrane region" description="Helical" evidence="1">
    <location>
        <begin position="198"/>
        <end position="222"/>
    </location>
</feature>
<accession>S2Z0U9</accession>
<feature type="transmembrane region" description="Helical" evidence="1">
    <location>
        <begin position="68"/>
        <end position="88"/>
    </location>
</feature>
<keyword evidence="3" id="KW-1185">Reference proteome</keyword>
<gene>
    <name evidence="2" type="ORF">HMPREF1219_00737</name>
</gene>
<name>S2Z0U9_9CORY</name>
<dbReference type="HOGENOM" id="CLU_075797_1_2_11"/>
<proteinExistence type="predicted"/>
<dbReference type="InterPro" id="IPR016566">
    <property type="entry name" value="UCP010219"/>
</dbReference>
<feature type="transmembrane region" description="Helical" evidence="1">
    <location>
        <begin position="168"/>
        <end position="186"/>
    </location>
</feature>
<sequence>MNEDQPTHVDDKGELTAAIGQQERVDAQPADSEASTPSLLDQMGGLSGLVATTLPIVVYVPANSFFGLQAAIVSALVVAALVFVWRLVRKETLQPAVSGFLGVLLCAFIAWIIGDAKGFFLYGIWMSLLYAVVFVISIAVRWPAVGVIWKGIKGDGFGWHRYPRARRYYDVATLAWSLVFIARFVVQNHLYNADSTTALGVVKILMGWPLTGLVLLVTVWAIRKADGIISQQEDSNAESDGNAHE</sequence>
<dbReference type="eggNOG" id="ENOG5031MNQ">
    <property type="taxonomic scope" value="Bacteria"/>
</dbReference>
<evidence type="ECO:0000313" key="2">
    <source>
        <dbReference type="EMBL" id="EPD70298.1"/>
    </source>
</evidence>
<protein>
    <recommendedName>
        <fullName evidence="4">DUF3159 domain-containing protein</fullName>
    </recommendedName>
</protein>
<dbReference type="EMBL" id="ATBY01000009">
    <property type="protein sequence ID" value="EPD70298.1"/>
    <property type="molecule type" value="Genomic_DNA"/>
</dbReference>
<keyword evidence="1" id="KW-1133">Transmembrane helix</keyword>
<evidence type="ECO:0000256" key="1">
    <source>
        <dbReference type="SAM" id="Phobius"/>
    </source>
</evidence>
<reference evidence="2 3" key="1">
    <citation type="submission" date="2013-05" db="EMBL/GenBank/DDBJ databases">
        <title>The Genome Sequence of Corynebacterium pyruviciproducens 1773O (ATCC BAA-1742).</title>
        <authorList>
            <consortium name="The Broad Institute Genomics Platform"/>
            <person name="Earl A."/>
            <person name="Ward D."/>
            <person name="Feldgarden M."/>
            <person name="Gevers D."/>
            <person name="Tong J."/>
            <person name="Walker B."/>
            <person name="Young S."/>
            <person name="Zeng Q."/>
            <person name="Gargeya S."/>
            <person name="Fitzgerald M."/>
            <person name="Haas B."/>
            <person name="Abouelleil A."/>
            <person name="Allen A.W."/>
            <person name="Alvarado L."/>
            <person name="Arachchi H.M."/>
            <person name="Berlin A.M."/>
            <person name="Chapman S.B."/>
            <person name="Gainer-Dewar J."/>
            <person name="Goldberg J."/>
            <person name="Griggs A."/>
            <person name="Gujja S."/>
            <person name="Hansen M."/>
            <person name="Howarth C."/>
            <person name="Imamovic A."/>
            <person name="Ireland A."/>
            <person name="Larimer J."/>
            <person name="McCowan C."/>
            <person name="Murphy C."/>
            <person name="Pearson M."/>
            <person name="Poon T.W."/>
            <person name="Priest M."/>
            <person name="Roberts A."/>
            <person name="Saif S."/>
            <person name="Shea T."/>
            <person name="Sisk P."/>
            <person name="Sykes S."/>
            <person name="Wortman J."/>
            <person name="Nusbaum C."/>
            <person name="Birren B."/>
        </authorList>
    </citation>
    <scope>NUCLEOTIDE SEQUENCE [LARGE SCALE GENOMIC DNA]</scope>
    <source>
        <strain evidence="2 3">ATCC BAA-1742</strain>
    </source>
</reference>
<dbReference type="STRING" id="1125779.HMPREF1219_00737"/>
<evidence type="ECO:0008006" key="4">
    <source>
        <dbReference type="Google" id="ProtNLM"/>
    </source>
</evidence>
<dbReference type="Proteomes" id="UP000014408">
    <property type="component" value="Unassembled WGS sequence"/>
</dbReference>
<comment type="caution">
    <text evidence="2">The sequence shown here is derived from an EMBL/GenBank/DDBJ whole genome shotgun (WGS) entry which is preliminary data.</text>
</comment>
<dbReference type="Pfam" id="PF11361">
    <property type="entry name" value="DUF3159"/>
    <property type="match status" value="1"/>
</dbReference>
<dbReference type="AlphaFoldDB" id="S2Z0U9"/>
<evidence type="ECO:0000313" key="3">
    <source>
        <dbReference type="Proteomes" id="UP000014408"/>
    </source>
</evidence>